<protein>
    <submittedName>
        <fullName evidence="2">Putative product</fullName>
    </submittedName>
</protein>
<keyword evidence="1" id="KW-0812">Transmembrane</keyword>
<evidence type="ECO:0000313" key="2">
    <source>
        <dbReference type="EMBL" id="NOV51777.1"/>
    </source>
</evidence>
<dbReference type="AlphaFoldDB" id="A0A6M2E417"/>
<accession>A0A6M2E417</accession>
<dbReference type="UniPathway" id="UPA00378"/>
<dbReference type="Gene3D" id="1.20.144.10">
    <property type="entry name" value="Phosphatidic acid phosphatase type 2/haloperoxidase"/>
    <property type="match status" value="1"/>
</dbReference>
<dbReference type="EMBL" id="GIIL01008051">
    <property type="protein sequence ID" value="NOV51777.1"/>
    <property type="molecule type" value="Transcribed_RNA"/>
</dbReference>
<feature type="transmembrane region" description="Helical" evidence="1">
    <location>
        <begin position="12"/>
        <end position="35"/>
    </location>
</feature>
<organism evidence="2">
    <name type="scientific">Xenopsylla cheopis</name>
    <name type="common">Oriental rat flea</name>
    <name type="synonym">Pulex cheopis</name>
    <dbReference type="NCBI Taxonomy" id="163159"/>
    <lineage>
        <taxon>Eukaryota</taxon>
        <taxon>Metazoa</taxon>
        <taxon>Ecdysozoa</taxon>
        <taxon>Arthropoda</taxon>
        <taxon>Hexapoda</taxon>
        <taxon>Insecta</taxon>
        <taxon>Pterygota</taxon>
        <taxon>Neoptera</taxon>
        <taxon>Endopterygota</taxon>
        <taxon>Siphonaptera</taxon>
        <taxon>Pulicidae</taxon>
        <taxon>Xenopsyllinae</taxon>
        <taxon>Xenopsylla</taxon>
    </lineage>
</organism>
<name>A0A6M2E417_XENCH</name>
<keyword evidence="1" id="KW-1133">Transmembrane helix</keyword>
<keyword evidence="1" id="KW-0472">Membrane</keyword>
<sequence length="114" mass="13339">MNSNSTMERCYRGVIVGFCWFVTLFVCVGRVYLLYHTISQVFWGALGGILFGLYWFSFTHIVLGPLFPHIVCWKISEILLLRDTSLIPNVLWFEYTVTRQEARSRARKLNGKIR</sequence>
<feature type="transmembrane region" description="Helical" evidence="1">
    <location>
        <begin position="41"/>
        <end position="67"/>
    </location>
</feature>
<evidence type="ECO:0000256" key="1">
    <source>
        <dbReference type="SAM" id="Phobius"/>
    </source>
</evidence>
<reference evidence="2" key="1">
    <citation type="submission" date="2020-03" db="EMBL/GenBank/DDBJ databases">
        <title>Transcriptomic Profiling of the Digestive Tract of the Rat Flea, Xenopsylla cheopis, Following Blood Feeding and Infection with Yersinia pestis.</title>
        <authorList>
            <person name="Bland D.M."/>
            <person name="Martens C.A."/>
            <person name="Virtaneva K."/>
            <person name="Kanakabandi K."/>
            <person name="Long D."/>
            <person name="Rosenke R."/>
            <person name="Saturday G.A."/>
            <person name="Hoyt F.H."/>
            <person name="Bruno D.P."/>
            <person name="Ribeiro J.M.C."/>
            <person name="Hinnebusch J."/>
        </authorList>
    </citation>
    <scope>NUCLEOTIDE SEQUENCE</scope>
</reference>
<proteinExistence type="predicted"/>